<dbReference type="GeneID" id="82150664"/>
<reference evidence="1 2" key="1">
    <citation type="submission" date="2019-02" db="EMBL/GenBank/DDBJ databases">
        <title>Isolation and identification of novel species under the genus Muribaculum.</title>
        <authorList>
            <person name="Miyake S."/>
            <person name="Ding Y."/>
            <person name="Low A."/>
            <person name="Soh M."/>
            <person name="Seedorf H."/>
        </authorList>
    </citation>
    <scope>NUCLEOTIDE SEQUENCE [LARGE SCALE GENOMIC DNA]</scope>
    <source>
        <strain evidence="1 2">TLL-A3</strain>
    </source>
</reference>
<dbReference type="RefSeq" id="WP_135472411.1">
    <property type="nucleotide sequence ID" value="NZ_CASJDB010000039.1"/>
</dbReference>
<dbReference type="EMBL" id="SJSA01000002">
    <property type="protein sequence ID" value="TGG36698.1"/>
    <property type="molecule type" value="Genomic_DNA"/>
</dbReference>
<keyword evidence="2" id="KW-1185">Reference proteome</keyword>
<sequence>MDRRHFCKIGALSLGAVVLGIIKGYAAVNTQKGGGSSVMPCDCRISVVRMECYEDLQSMYLDDPEEGPCRSFHVGEKWNIKSGDVCPPGFCTHAWDALVASVSKALSLRNGGCCKFFNDGVRVVSCPDGSRPVIFRVEINA</sequence>
<accession>A0A4Z0V452</accession>
<dbReference type="NCBIfam" id="TIGR04076">
    <property type="entry name" value="TIGR04076 family protein"/>
    <property type="match status" value="1"/>
</dbReference>
<protein>
    <submittedName>
        <fullName evidence="1">TIGR04076 family protein</fullName>
    </submittedName>
</protein>
<proteinExistence type="predicted"/>
<dbReference type="InterPro" id="IPR023811">
    <property type="entry name" value="CHP04076"/>
</dbReference>
<evidence type="ECO:0000313" key="1">
    <source>
        <dbReference type="EMBL" id="TGG36698.1"/>
    </source>
</evidence>
<name>A0A4Z0V452_9BACT</name>
<comment type="caution">
    <text evidence="1">The sequence shown here is derived from an EMBL/GenBank/DDBJ whole genome shotgun (WGS) entry which is preliminary data.</text>
</comment>
<dbReference type="Proteomes" id="UP000297635">
    <property type="component" value="Unassembled WGS sequence"/>
</dbReference>
<dbReference type="AlphaFoldDB" id="A0A4Z0V452"/>
<organism evidence="1 2">
    <name type="scientific">Duncaniella freteri</name>
    <dbReference type="NCBI Taxonomy" id="2530391"/>
    <lineage>
        <taxon>Bacteria</taxon>
        <taxon>Pseudomonadati</taxon>
        <taxon>Bacteroidota</taxon>
        <taxon>Bacteroidia</taxon>
        <taxon>Bacteroidales</taxon>
        <taxon>Muribaculaceae</taxon>
        <taxon>Duncaniella</taxon>
    </lineage>
</organism>
<evidence type="ECO:0000313" key="2">
    <source>
        <dbReference type="Proteomes" id="UP000297635"/>
    </source>
</evidence>
<gene>
    <name evidence="1" type="ORF">EZ315_12760</name>
</gene>